<comment type="caution">
    <text evidence="2">The sequence shown here is derived from an EMBL/GenBank/DDBJ whole genome shotgun (WGS) entry which is preliminary data.</text>
</comment>
<gene>
    <name evidence="2" type="ORF">PCG10_003162</name>
</gene>
<evidence type="ECO:0000313" key="2">
    <source>
        <dbReference type="EMBL" id="KAF7515535.1"/>
    </source>
</evidence>
<feature type="region of interest" description="Disordered" evidence="1">
    <location>
        <begin position="1"/>
        <end position="20"/>
    </location>
</feature>
<accession>A0A9P5G9P9</accession>
<protein>
    <submittedName>
        <fullName evidence="2">Uncharacterized protein</fullName>
    </submittedName>
</protein>
<organism evidence="2 3">
    <name type="scientific">Penicillium crustosum</name>
    <name type="common">Blue mold fungus</name>
    <dbReference type="NCBI Taxonomy" id="36656"/>
    <lineage>
        <taxon>Eukaryota</taxon>
        <taxon>Fungi</taxon>
        <taxon>Dikarya</taxon>
        <taxon>Ascomycota</taxon>
        <taxon>Pezizomycotina</taxon>
        <taxon>Eurotiomycetes</taxon>
        <taxon>Eurotiomycetidae</taxon>
        <taxon>Eurotiales</taxon>
        <taxon>Aspergillaceae</taxon>
        <taxon>Penicillium</taxon>
    </lineage>
</organism>
<dbReference type="AlphaFoldDB" id="A0A9P5G9P9"/>
<evidence type="ECO:0000256" key="1">
    <source>
        <dbReference type="SAM" id="MobiDB-lite"/>
    </source>
</evidence>
<proteinExistence type="predicted"/>
<keyword evidence="3" id="KW-1185">Reference proteome</keyword>
<reference evidence="2" key="1">
    <citation type="submission" date="2020-02" db="EMBL/GenBank/DDBJ databases">
        <authorList>
            <person name="Lichtner F.J."/>
        </authorList>
    </citation>
    <scope>NUCLEOTIDE SEQUENCE</scope>
    <source>
        <strain evidence="2">G10</strain>
    </source>
</reference>
<dbReference type="Proteomes" id="UP000701341">
    <property type="component" value="Unassembled WGS sequence"/>
</dbReference>
<dbReference type="EMBL" id="JAAOZQ010000173">
    <property type="protein sequence ID" value="KAF7515535.1"/>
    <property type="molecule type" value="Genomic_DNA"/>
</dbReference>
<name>A0A9P5G9P9_PENCR</name>
<sequence length="211" mass="24227">MSVPQNSLQKRRERPSKGPEHAVLREIASTLLKLDFSALRTLQEHKKSKDYQKIFVDFTVGNLANINHDDRLQSIYRAIRRHVATLSEENLYEIVSKPFKGDFYREMIYLAIQAFEDALEYENCELMDMLIHGDAPPVPSEAVHEQLCDILHLSRSLYNQIKDAAASGYLRKSIPILKEGLRSIDEDIEDLCSTLGVQHEPLVCLDDTDER</sequence>
<evidence type="ECO:0000313" key="3">
    <source>
        <dbReference type="Proteomes" id="UP000701341"/>
    </source>
</evidence>